<dbReference type="OrthoDB" id="6928179at2759"/>
<comment type="similarity">
    <text evidence="1 2">Belongs to the GMC oxidoreductase family.</text>
</comment>
<dbReference type="AlphaFoldDB" id="A0A8S4SAR8"/>
<dbReference type="GO" id="GO:0016614">
    <property type="term" value="F:oxidoreductase activity, acting on CH-OH group of donors"/>
    <property type="evidence" value="ECO:0007669"/>
    <property type="project" value="InterPro"/>
</dbReference>
<evidence type="ECO:0000313" key="5">
    <source>
        <dbReference type="EMBL" id="CAH2259729.1"/>
    </source>
</evidence>
<keyword evidence="6" id="KW-1185">Reference proteome</keyword>
<evidence type="ECO:0000256" key="2">
    <source>
        <dbReference type="RuleBase" id="RU003968"/>
    </source>
</evidence>
<dbReference type="SUPFAM" id="SSF51905">
    <property type="entry name" value="FAD/NAD(P)-binding domain"/>
    <property type="match status" value="1"/>
</dbReference>
<dbReference type="Proteomes" id="UP000838756">
    <property type="component" value="Unassembled WGS sequence"/>
</dbReference>
<evidence type="ECO:0000259" key="4">
    <source>
        <dbReference type="PROSITE" id="PS00623"/>
    </source>
</evidence>
<dbReference type="InterPro" id="IPR012132">
    <property type="entry name" value="GMC_OxRdtase"/>
</dbReference>
<gene>
    <name evidence="5" type="primary">jg24314</name>
    <name evidence="5" type="ORF">PAEG_LOCUS23634</name>
</gene>
<dbReference type="EMBL" id="CAKXAJ010026153">
    <property type="protein sequence ID" value="CAH2259729.1"/>
    <property type="molecule type" value="Genomic_DNA"/>
</dbReference>
<keyword evidence="2" id="KW-0274">FAD</keyword>
<dbReference type="InterPro" id="IPR000172">
    <property type="entry name" value="GMC_OxRdtase_N"/>
</dbReference>
<dbReference type="Gene3D" id="3.30.560.10">
    <property type="entry name" value="Glucose Oxidase, domain 3"/>
    <property type="match status" value="1"/>
</dbReference>
<keyword evidence="3" id="KW-0812">Transmembrane</keyword>
<comment type="caution">
    <text evidence="5">The sequence shown here is derived from an EMBL/GenBank/DDBJ whole genome shotgun (WGS) entry which is preliminary data.</text>
</comment>
<evidence type="ECO:0000256" key="3">
    <source>
        <dbReference type="SAM" id="Phobius"/>
    </source>
</evidence>
<dbReference type="PANTHER" id="PTHR11552:SF154">
    <property type="entry name" value="FI04917P"/>
    <property type="match status" value="1"/>
</dbReference>
<evidence type="ECO:0000256" key="1">
    <source>
        <dbReference type="ARBA" id="ARBA00010790"/>
    </source>
</evidence>
<evidence type="ECO:0000313" key="6">
    <source>
        <dbReference type="Proteomes" id="UP000838756"/>
    </source>
</evidence>
<reference evidence="5" key="1">
    <citation type="submission" date="2022-03" db="EMBL/GenBank/DDBJ databases">
        <authorList>
            <person name="Lindestad O."/>
        </authorList>
    </citation>
    <scope>NUCLEOTIDE SEQUENCE</scope>
</reference>
<feature type="transmembrane region" description="Helical" evidence="3">
    <location>
        <begin position="23"/>
        <end position="41"/>
    </location>
</feature>
<name>A0A8S4SAR8_9NEOP</name>
<organism evidence="5 6">
    <name type="scientific">Pararge aegeria aegeria</name>
    <dbReference type="NCBI Taxonomy" id="348720"/>
    <lineage>
        <taxon>Eukaryota</taxon>
        <taxon>Metazoa</taxon>
        <taxon>Ecdysozoa</taxon>
        <taxon>Arthropoda</taxon>
        <taxon>Hexapoda</taxon>
        <taxon>Insecta</taxon>
        <taxon>Pterygota</taxon>
        <taxon>Neoptera</taxon>
        <taxon>Endopterygota</taxon>
        <taxon>Lepidoptera</taxon>
        <taxon>Glossata</taxon>
        <taxon>Ditrysia</taxon>
        <taxon>Papilionoidea</taxon>
        <taxon>Nymphalidae</taxon>
        <taxon>Satyrinae</taxon>
        <taxon>Satyrini</taxon>
        <taxon>Parargina</taxon>
        <taxon>Pararge</taxon>
    </lineage>
</organism>
<dbReference type="PROSITE" id="PS00623">
    <property type="entry name" value="GMC_OXRED_1"/>
    <property type="match status" value="1"/>
</dbReference>
<dbReference type="GO" id="GO:0050660">
    <property type="term" value="F:flavin adenine dinucleotide binding"/>
    <property type="evidence" value="ECO:0007669"/>
    <property type="project" value="InterPro"/>
</dbReference>
<accession>A0A8S4SAR8</accession>
<dbReference type="Pfam" id="PF00732">
    <property type="entry name" value="GMC_oxred_N"/>
    <property type="match status" value="1"/>
</dbReference>
<keyword evidence="2" id="KW-0285">Flavoprotein</keyword>
<keyword evidence="3" id="KW-1133">Transmembrane helix</keyword>
<proteinExistence type="inferred from homology"/>
<protein>
    <submittedName>
        <fullName evidence="5">Jg24314 protein</fullName>
    </submittedName>
</protein>
<dbReference type="PANTHER" id="PTHR11552">
    <property type="entry name" value="GLUCOSE-METHANOL-CHOLINE GMC OXIDOREDUCTASE"/>
    <property type="match status" value="1"/>
</dbReference>
<sequence length="241" mass="27235">MGILTTVSAAAKAALTVGGISKLTFIPFMLAVMAYFNYDLLDPENRPFNQKYLREEYDFVIVGGGSAGSVLANRLSEIEGWNVLLLEAGGHETDISDVPLLSLYLHKSKLDWKYRTESQDSACQAMIDKRCSWTKGKVLGGSSVLNTMLYIRGNKRDFDQWESLGNPGWGYADVLPYFKKSEDQRNPYLAKDTKHHSVEKETLTKNDVRKLTMFFPVPRRTRKDVGHAAHVDWRALKIVII</sequence>
<keyword evidence="3" id="KW-0472">Membrane</keyword>
<feature type="domain" description="Glucose-methanol-choline oxidoreductase N-terminal" evidence="4">
    <location>
        <begin position="136"/>
        <end position="159"/>
    </location>
</feature>
<dbReference type="Gene3D" id="3.50.50.60">
    <property type="entry name" value="FAD/NAD(P)-binding domain"/>
    <property type="match status" value="1"/>
</dbReference>
<dbReference type="InterPro" id="IPR036188">
    <property type="entry name" value="FAD/NAD-bd_sf"/>
</dbReference>